<feature type="compositionally biased region" description="Basic and acidic residues" evidence="4">
    <location>
        <begin position="642"/>
        <end position="651"/>
    </location>
</feature>
<dbReference type="Gene3D" id="2.30.42.10">
    <property type="match status" value="1"/>
</dbReference>
<keyword evidence="2 3" id="KW-0175">Coiled coil</keyword>
<evidence type="ECO:0000256" key="3">
    <source>
        <dbReference type="SAM" id="Coils"/>
    </source>
</evidence>
<evidence type="ECO:0000256" key="2">
    <source>
        <dbReference type="PROSITE-ProRule" id="PRU01207"/>
    </source>
</evidence>
<dbReference type="AlphaFoldDB" id="A0AAN8K136"/>
<name>A0AAN8K136_PATCE</name>
<dbReference type="Pfam" id="PF02185">
    <property type="entry name" value="HR1"/>
    <property type="match status" value="1"/>
</dbReference>
<dbReference type="InterPro" id="IPR001478">
    <property type="entry name" value="PDZ"/>
</dbReference>
<dbReference type="InterPro" id="IPR047138">
    <property type="entry name" value="RHPN1_2"/>
</dbReference>
<proteinExistence type="inferred from homology"/>
<feature type="domain" description="BRO1" evidence="6">
    <location>
        <begin position="109"/>
        <end position="500"/>
    </location>
</feature>
<dbReference type="SUPFAM" id="SSF50156">
    <property type="entry name" value="PDZ domain-like"/>
    <property type="match status" value="1"/>
</dbReference>
<dbReference type="Proteomes" id="UP001347796">
    <property type="component" value="Unassembled WGS sequence"/>
</dbReference>
<dbReference type="Pfam" id="PF03097">
    <property type="entry name" value="BRO1"/>
    <property type="match status" value="1"/>
</dbReference>
<feature type="region of interest" description="Disordered" evidence="4">
    <location>
        <begin position="604"/>
        <end position="664"/>
    </location>
</feature>
<evidence type="ECO:0000313" key="8">
    <source>
        <dbReference type="EMBL" id="KAK6186399.1"/>
    </source>
</evidence>
<dbReference type="InterPro" id="IPR004328">
    <property type="entry name" value="BRO1_dom"/>
</dbReference>
<feature type="coiled-coil region" evidence="3">
    <location>
        <begin position="75"/>
        <end position="102"/>
    </location>
</feature>
<keyword evidence="9" id="KW-1185">Reference proteome</keyword>
<dbReference type="PANTHER" id="PTHR23031:SF15">
    <property type="entry name" value="LD12055P"/>
    <property type="match status" value="1"/>
</dbReference>
<accession>A0AAN8K136</accession>
<evidence type="ECO:0000313" key="9">
    <source>
        <dbReference type="Proteomes" id="UP001347796"/>
    </source>
</evidence>
<dbReference type="Gene3D" id="1.10.287.160">
    <property type="entry name" value="HR1 repeat"/>
    <property type="match status" value="1"/>
</dbReference>
<reference evidence="8 9" key="1">
    <citation type="submission" date="2024-01" db="EMBL/GenBank/DDBJ databases">
        <title>The genome of the rayed Mediterranean limpet Patella caerulea (Linnaeus, 1758).</title>
        <authorList>
            <person name="Anh-Thu Weber A."/>
            <person name="Halstead-Nussloch G."/>
        </authorList>
    </citation>
    <scope>NUCLEOTIDE SEQUENCE [LARGE SCALE GENOMIC DNA]</scope>
    <source>
        <strain evidence="8">AATW-2023a</strain>
        <tissue evidence="8">Whole specimen</tissue>
    </source>
</reference>
<evidence type="ECO:0000256" key="1">
    <source>
        <dbReference type="ARBA" id="ARBA00010369"/>
    </source>
</evidence>
<dbReference type="Pfam" id="PF00595">
    <property type="entry name" value="PDZ"/>
    <property type="match status" value="1"/>
</dbReference>
<feature type="compositionally biased region" description="Polar residues" evidence="4">
    <location>
        <begin position="604"/>
        <end position="635"/>
    </location>
</feature>
<dbReference type="PROSITE" id="PS51860">
    <property type="entry name" value="REM_1"/>
    <property type="match status" value="1"/>
</dbReference>
<dbReference type="InterPro" id="IPR038499">
    <property type="entry name" value="BRO1_sf"/>
</dbReference>
<dbReference type="InterPro" id="IPR036274">
    <property type="entry name" value="HR1_rpt_sf"/>
</dbReference>
<dbReference type="CDD" id="cd06712">
    <property type="entry name" value="PDZ_rhophilin-like"/>
    <property type="match status" value="1"/>
</dbReference>
<evidence type="ECO:0000259" key="5">
    <source>
        <dbReference type="PROSITE" id="PS50106"/>
    </source>
</evidence>
<evidence type="ECO:0000256" key="4">
    <source>
        <dbReference type="SAM" id="MobiDB-lite"/>
    </source>
</evidence>
<dbReference type="CDD" id="cd11633">
    <property type="entry name" value="HR1_Rhophilin-1"/>
    <property type="match status" value="1"/>
</dbReference>
<comment type="similarity">
    <text evidence="1">Belongs to the RHPN family.</text>
</comment>
<dbReference type="GO" id="GO:0051497">
    <property type="term" value="P:negative regulation of stress fiber assembly"/>
    <property type="evidence" value="ECO:0007669"/>
    <property type="project" value="TreeGrafter"/>
</dbReference>
<evidence type="ECO:0000259" key="7">
    <source>
        <dbReference type="PROSITE" id="PS51860"/>
    </source>
</evidence>
<dbReference type="EMBL" id="JAZGQO010000006">
    <property type="protein sequence ID" value="KAK6186399.1"/>
    <property type="molecule type" value="Genomic_DNA"/>
</dbReference>
<dbReference type="InterPro" id="IPR011072">
    <property type="entry name" value="HR1_rho-bd"/>
</dbReference>
<feature type="domain" description="REM-1" evidence="7">
    <location>
        <begin position="24"/>
        <end position="98"/>
    </location>
</feature>
<dbReference type="SMART" id="SM00228">
    <property type="entry name" value="PDZ"/>
    <property type="match status" value="1"/>
</dbReference>
<feature type="compositionally biased region" description="Acidic residues" evidence="4">
    <location>
        <begin position="652"/>
        <end position="664"/>
    </location>
</feature>
<protein>
    <recommendedName>
        <fullName evidence="10">Rhophilin-2</fullName>
    </recommendedName>
</protein>
<dbReference type="PANTHER" id="PTHR23031">
    <property type="entry name" value="RHOPHILIN"/>
    <property type="match status" value="1"/>
</dbReference>
<dbReference type="PROSITE" id="PS50106">
    <property type="entry name" value="PDZ"/>
    <property type="match status" value="1"/>
</dbReference>
<evidence type="ECO:0008006" key="10">
    <source>
        <dbReference type="Google" id="ProtNLM"/>
    </source>
</evidence>
<dbReference type="Gene3D" id="1.25.40.280">
    <property type="entry name" value="alix/aip1 like domains"/>
    <property type="match status" value="1"/>
</dbReference>
<feature type="domain" description="PDZ" evidence="5">
    <location>
        <begin position="514"/>
        <end position="592"/>
    </location>
</feature>
<dbReference type="PROSITE" id="PS51180">
    <property type="entry name" value="BRO1"/>
    <property type="match status" value="1"/>
</dbReference>
<dbReference type="SMART" id="SM00742">
    <property type="entry name" value="Hr1"/>
    <property type="match status" value="1"/>
</dbReference>
<organism evidence="8 9">
    <name type="scientific">Patella caerulea</name>
    <name type="common">Rayed Mediterranean limpet</name>
    <dbReference type="NCBI Taxonomy" id="87958"/>
    <lineage>
        <taxon>Eukaryota</taxon>
        <taxon>Metazoa</taxon>
        <taxon>Spiralia</taxon>
        <taxon>Lophotrochozoa</taxon>
        <taxon>Mollusca</taxon>
        <taxon>Gastropoda</taxon>
        <taxon>Patellogastropoda</taxon>
        <taxon>Patelloidea</taxon>
        <taxon>Patellidae</taxon>
        <taxon>Patella</taxon>
    </lineage>
</organism>
<gene>
    <name evidence="8" type="ORF">SNE40_008440</name>
</gene>
<sequence>MSALHKSVVSIKNNNERHCRKGSDPLIQTARGKLQTRRSKLNDQIDKELRMRNGAENLYRATGNKKLREQVAVELSFFNSNIQLLKEELAELNSSVHIYQHDNCSKCVPMIPLGLKETTEVDCSVPIQDFLLEHYSVDPALFQSELQELHLIRQAIRTPIRDTAGLDLLIEYFNQLYYIEKRFFPTDKHLSIHYHWYDSLSGVPSTQKAIGFEKGCVLYNIGALYTQLACKQDRTIISGLEGSIKYFVKAAGAFLHLECHFRNAPSMDMQPQTLAMLAALMQAQAQECVLEKFIMKTVQDGIIANTKIAQEAALVSEKYRETHRLMISELVKSYIPFSWISMAQTKHYFHKGLAHYFIATGLLDQKDSDDIEKLKTMFQGLLIGAEGRDENNGLKLPTNSEDRKILGKAHLKESVLGHEEALRVHDLCKQLRKVDHFGDILQKTHERALKKFSALEEEDDFSDLVTVARIQGKSENDVVSVTPEFSKVKVTDIFKRLGPISIFNAKNEWSPPRLVSLNRDQGQGFGFSVRGDSPVIIADIEPDSVAGRSSMKVGDFVVGVSDTDTMWAKHEEVVQFVRKAGSQLNIRLITPLDKNFLEPGQNINATISLPSTPVKSRSRHNSTSSDRPNSKSNRLSAPWIFMKKDSKRSEDDPPEDIDFENISR</sequence>
<dbReference type="SUPFAM" id="SSF46585">
    <property type="entry name" value="HR1 repeat"/>
    <property type="match status" value="1"/>
</dbReference>
<comment type="caution">
    <text evidence="8">The sequence shown here is derived from an EMBL/GenBank/DDBJ whole genome shotgun (WGS) entry which is preliminary data.</text>
</comment>
<dbReference type="GO" id="GO:0007165">
    <property type="term" value="P:signal transduction"/>
    <property type="evidence" value="ECO:0007669"/>
    <property type="project" value="InterPro"/>
</dbReference>
<dbReference type="SMART" id="SM01041">
    <property type="entry name" value="BRO1"/>
    <property type="match status" value="1"/>
</dbReference>
<dbReference type="InterPro" id="IPR036034">
    <property type="entry name" value="PDZ_sf"/>
</dbReference>
<evidence type="ECO:0000259" key="6">
    <source>
        <dbReference type="PROSITE" id="PS51180"/>
    </source>
</evidence>